<dbReference type="SUPFAM" id="SSF52540">
    <property type="entry name" value="P-loop containing nucleoside triphosphate hydrolases"/>
    <property type="match status" value="1"/>
</dbReference>
<dbReference type="GO" id="GO:0006302">
    <property type="term" value="P:double-strand break repair"/>
    <property type="evidence" value="ECO:0007669"/>
    <property type="project" value="InterPro"/>
</dbReference>
<dbReference type="InterPro" id="IPR011335">
    <property type="entry name" value="Restrct_endonuc-II-like"/>
</dbReference>
<dbReference type="AlphaFoldDB" id="A0A5C5SCH7"/>
<dbReference type="NCBIfam" id="TIGR02785">
    <property type="entry name" value="addA_Gpos"/>
    <property type="match status" value="1"/>
</dbReference>
<dbReference type="Proteomes" id="UP000317430">
    <property type="component" value="Unassembled WGS sequence"/>
</dbReference>
<evidence type="ECO:0000256" key="4">
    <source>
        <dbReference type="ARBA" id="ARBA00022801"/>
    </source>
</evidence>
<dbReference type="InterPro" id="IPR038726">
    <property type="entry name" value="PDDEXK_AddAB-type"/>
</dbReference>
<protein>
    <recommendedName>
        <fullName evidence="12">DNA 3'-5' helicase</fullName>
        <ecNumber evidence="12">5.6.2.4</ecNumber>
    </recommendedName>
</protein>
<evidence type="ECO:0000256" key="5">
    <source>
        <dbReference type="ARBA" id="ARBA00022806"/>
    </source>
</evidence>
<accession>A0A5C5SCH7</accession>
<dbReference type="OrthoDB" id="9810135at2"/>
<dbReference type="GO" id="GO:0004527">
    <property type="term" value="F:exonuclease activity"/>
    <property type="evidence" value="ECO:0007669"/>
    <property type="project" value="UniProtKB-KW"/>
</dbReference>
<dbReference type="GO" id="GO:0003677">
    <property type="term" value="F:DNA binding"/>
    <property type="evidence" value="ECO:0007669"/>
    <property type="project" value="UniProtKB-KW"/>
</dbReference>
<evidence type="ECO:0000256" key="14">
    <source>
        <dbReference type="PROSITE-ProRule" id="PRU00560"/>
    </source>
</evidence>
<dbReference type="InterPro" id="IPR011604">
    <property type="entry name" value="PDDEXK-like_dom_sf"/>
</dbReference>
<reference evidence="17 18" key="1">
    <citation type="submission" date="2019-08" db="EMBL/GenBank/DDBJ databases">
        <authorList>
            <person name="Lei W."/>
        </authorList>
    </citation>
    <scope>NUCLEOTIDE SEQUENCE [LARGE SCALE GENOMIC DNA]</scope>
    <source>
        <strain evidence="17 18">CCUG 66496</strain>
    </source>
</reference>
<dbReference type="SUPFAM" id="SSF52980">
    <property type="entry name" value="Restriction endonuclease-like"/>
    <property type="match status" value="1"/>
</dbReference>
<evidence type="ECO:0000256" key="9">
    <source>
        <dbReference type="ARBA" id="ARBA00023204"/>
    </source>
</evidence>
<keyword evidence="7 14" id="KW-0067">ATP-binding</keyword>
<dbReference type="GO" id="GO:0005829">
    <property type="term" value="C:cytosol"/>
    <property type="evidence" value="ECO:0007669"/>
    <property type="project" value="TreeGrafter"/>
</dbReference>
<evidence type="ECO:0000256" key="11">
    <source>
        <dbReference type="ARBA" id="ARBA00034617"/>
    </source>
</evidence>
<dbReference type="RefSeq" id="WP_146567255.1">
    <property type="nucleotide sequence ID" value="NZ_VOHL01000002.1"/>
</dbReference>
<dbReference type="GO" id="GO:0043138">
    <property type="term" value="F:3'-5' DNA helicase activity"/>
    <property type="evidence" value="ECO:0007669"/>
    <property type="project" value="UniProtKB-EC"/>
</dbReference>
<dbReference type="GO" id="GO:0016887">
    <property type="term" value="F:ATP hydrolysis activity"/>
    <property type="evidence" value="ECO:0007669"/>
    <property type="project" value="RHEA"/>
</dbReference>
<dbReference type="Gene3D" id="1.10.486.10">
    <property type="entry name" value="PCRA, domain 4"/>
    <property type="match status" value="1"/>
</dbReference>
<dbReference type="EC" id="5.6.2.4" evidence="12"/>
<feature type="domain" description="UvrD-like helicase ATP-binding" evidence="15">
    <location>
        <begin position="26"/>
        <end position="481"/>
    </location>
</feature>
<dbReference type="Gene3D" id="3.90.320.10">
    <property type="match status" value="1"/>
</dbReference>
<feature type="domain" description="UvrD-like helicase C-terminal" evidence="16">
    <location>
        <begin position="509"/>
        <end position="790"/>
    </location>
</feature>
<evidence type="ECO:0000256" key="12">
    <source>
        <dbReference type="ARBA" id="ARBA00034808"/>
    </source>
</evidence>
<comment type="catalytic activity">
    <reaction evidence="13">
        <text>ATP + H2O = ADP + phosphate + H(+)</text>
        <dbReference type="Rhea" id="RHEA:13065"/>
        <dbReference type="ChEBI" id="CHEBI:15377"/>
        <dbReference type="ChEBI" id="CHEBI:15378"/>
        <dbReference type="ChEBI" id="CHEBI:30616"/>
        <dbReference type="ChEBI" id="CHEBI:43474"/>
        <dbReference type="ChEBI" id="CHEBI:456216"/>
        <dbReference type="EC" id="5.6.2.4"/>
    </reaction>
</comment>
<dbReference type="InterPro" id="IPR000212">
    <property type="entry name" value="DNA_helicase_UvrD/REP"/>
</dbReference>
<name>A0A5C5SCH7_9STRE</name>
<dbReference type="Pfam" id="PF00580">
    <property type="entry name" value="UvrD-helicase"/>
    <property type="match status" value="1"/>
</dbReference>
<dbReference type="Gene3D" id="3.40.50.300">
    <property type="entry name" value="P-loop containing nucleotide triphosphate hydrolases"/>
    <property type="match status" value="4"/>
</dbReference>
<dbReference type="PROSITE" id="PS51217">
    <property type="entry name" value="UVRD_HELICASE_CTER"/>
    <property type="match status" value="1"/>
</dbReference>
<gene>
    <name evidence="17" type="primary">addA</name>
    <name evidence="17" type="ORF">FRX57_03625</name>
</gene>
<proteinExistence type="predicted"/>
<dbReference type="GO" id="GO:0005524">
    <property type="term" value="F:ATP binding"/>
    <property type="evidence" value="ECO:0007669"/>
    <property type="project" value="UniProtKB-UniRule"/>
</dbReference>
<keyword evidence="9" id="KW-0234">DNA repair</keyword>
<evidence type="ECO:0000256" key="3">
    <source>
        <dbReference type="ARBA" id="ARBA00022763"/>
    </source>
</evidence>
<keyword evidence="5 14" id="KW-0347">Helicase</keyword>
<sequence>MEIKPFLTAEDIRLLQEQEARSDVPQKRTAEQIQAIYSHGSHILVSASAGSGKTFVMIERIFDMIERGYHIDQLFISTFTVKAAGELKERLEKKINQALTQPRTDQERHHLSQQIQQLPLADIGTMDAFTHKLVSQYAYLLGISPNFRIIQEQSQLKLLQDDVFHDLFNSYMTGSSGHLFRQLVRNFIGKAKDSRPFQELVYDVYRFSQSMAHPQLWLEETFLKGYDHFLKRENFPDQLVTEFLECLATTAAALQDVIDSPDYDVLTKAGKPKADYKKKKEQIATLVQAKLNWEQGLERDLAQLAKSLTQALPATKTITVKGISYPIFQELHQYLDQFRHLDVIVTYQEQARPILVLLQAFMKDFSAQFLAAKIQENAFEFTDISHFAISILEDYPQVRQQFQDKYQEVMVDEYQDNNHLQEQLLELLSNGHNRFMVGDIKQSIYRFRQSDPQIFKDQFERFRAHPDQGQLILLKENFRSQSTVLATTNAVFRRLMDDSLGDVRYDQGHQLLAGSQQQLCSEAKYQSQLLLYDDSQEQAASAGQLDIGEIDVVAKEIIRLYREEKVSFDQISLLVPSRRYNDTIMRTLESYGIPVVVDEMAKNYLQSVEVMVMLDTLRVVNNPLNDYALIALLRSPMFAFNEDDLARIALQSEEPIKFYEKLQLSLSQEGQALNLLTEELVEKIQAFDQTLRRWRQQAKLSSLYHLIWQIYQDKYYYDYVGGQPNGAQAQANLYALAERAYGYEEGGFKGLTRFIQMIDKILANAHDLANVDLLVSTQAVNLMTIHKSKGLEFDYVFILNLFQQFNKQEERQYYALSREWGLGIRYLADLKAEVETFLPSLPVRIETVAFQQIKEDNQVADLSERLRLLYVAMTRARKKLYLVGKESQEKFSSMEALATTAEGYLTAKVRRGMTSFQDWILGLLATFPKEGFNLTESFLGIDDLTPEQIGQVELLDLDVAEVVSQSPNQVFKQALADMECALNYNHQFAASIDLPSVRTPSQMKEFYKPVSDQEGVDLIEKPDLPLNFDLPTFSRQSKVSQTALGSATHELMQRLVLSDRVEKTDLQEALQAVQAEKKVKDRLDLEKLYQFFQTDLGKLLQEHHDQVQREAPFSMLQKDPISREKYIIRGILDGYVVLADRIVLFDYKTDRFKDSQVLVNRYRAQMALYAQALSRSYQIDRVDKYLILLGGQELVISRV</sequence>
<comment type="caution">
    <text evidence="17">The sequence shown here is derived from an EMBL/GenBank/DDBJ whole genome shotgun (WGS) entry which is preliminary data.</text>
</comment>
<keyword evidence="18" id="KW-1185">Reference proteome</keyword>
<keyword evidence="10" id="KW-0413">Isomerase</keyword>
<evidence type="ECO:0000313" key="18">
    <source>
        <dbReference type="Proteomes" id="UP000317430"/>
    </source>
</evidence>
<feature type="binding site" evidence="14">
    <location>
        <begin position="47"/>
        <end position="54"/>
    </location>
    <ligand>
        <name>ATP</name>
        <dbReference type="ChEBI" id="CHEBI:30616"/>
    </ligand>
</feature>
<dbReference type="InterPro" id="IPR027417">
    <property type="entry name" value="P-loop_NTPase"/>
</dbReference>
<evidence type="ECO:0000259" key="15">
    <source>
        <dbReference type="PROSITE" id="PS51198"/>
    </source>
</evidence>
<dbReference type="InterPro" id="IPR014152">
    <property type="entry name" value="AddA"/>
</dbReference>
<evidence type="ECO:0000313" key="17">
    <source>
        <dbReference type="EMBL" id="TWS98249.1"/>
    </source>
</evidence>
<dbReference type="EMBL" id="VOHL01000002">
    <property type="protein sequence ID" value="TWS98249.1"/>
    <property type="molecule type" value="Genomic_DNA"/>
</dbReference>
<comment type="catalytic activity">
    <reaction evidence="11">
        <text>Couples ATP hydrolysis with the unwinding of duplex DNA by translocating in the 3'-5' direction.</text>
        <dbReference type="EC" id="5.6.2.4"/>
    </reaction>
</comment>
<dbReference type="PANTHER" id="PTHR11070">
    <property type="entry name" value="UVRD / RECB / PCRA DNA HELICASE FAMILY MEMBER"/>
    <property type="match status" value="1"/>
</dbReference>
<dbReference type="GO" id="GO:0033202">
    <property type="term" value="C:DNA helicase complex"/>
    <property type="evidence" value="ECO:0007669"/>
    <property type="project" value="TreeGrafter"/>
</dbReference>
<dbReference type="Pfam" id="PF13361">
    <property type="entry name" value="UvrD_C"/>
    <property type="match status" value="1"/>
</dbReference>
<evidence type="ECO:0000256" key="8">
    <source>
        <dbReference type="ARBA" id="ARBA00023125"/>
    </source>
</evidence>
<keyword evidence="6 17" id="KW-0269">Exonuclease</keyword>
<dbReference type="GO" id="GO:0000725">
    <property type="term" value="P:recombinational repair"/>
    <property type="evidence" value="ECO:0007669"/>
    <property type="project" value="TreeGrafter"/>
</dbReference>
<dbReference type="PANTHER" id="PTHR11070:SF48">
    <property type="entry name" value="ATP-DEPENDENT HELICASE_NUCLEASE SUBUNIT A"/>
    <property type="match status" value="1"/>
</dbReference>
<evidence type="ECO:0000256" key="2">
    <source>
        <dbReference type="ARBA" id="ARBA00022741"/>
    </source>
</evidence>
<evidence type="ECO:0000256" key="1">
    <source>
        <dbReference type="ARBA" id="ARBA00022722"/>
    </source>
</evidence>
<evidence type="ECO:0000256" key="7">
    <source>
        <dbReference type="ARBA" id="ARBA00022840"/>
    </source>
</evidence>
<dbReference type="InterPro" id="IPR014017">
    <property type="entry name" value="DNA_helicase_UvrD-like_C"/>
</dbReference>
<keyword evidence="2 14" id="KW-0547">Nucleotide-binding</keyword>
<keyword evidence="4 14" id="KW-0378">Hydrolase</keyword>
<evidence type="ECO:0000259" key="16">
    <source>
        <dbReference type="PROSITE" id="PS51217"/>
    </source>
</evidence>
<keyword evidence="8" id="KW-0238">DNA-binding</keyword>
<dbReference type="PROSITE" id="PS51198">
    <property type="entry name" value="UVRD_HELICASE_ATP_BIND"/>
    <property type="match status" value="1"/>
</dbReference>
<keyword evidence="3" id="KW-0227">DNA damage</keyword>
<evidence type="ECO:0000256" key="13">
    <source>
        <dbReference type="ARBA" id="ARBA00048988"/>
    </source>
</evidence>
<keyword evidence="1" id="KW-0540">Nuclease</keyword>
<evidence type="ECO:0000256" key="6">
    <source>
        <dbReference type="ARBA" id="ARBA00022839"/>
    </source>
</evidence>
<evidence type="ECO:0000256" key="10">
    <source>
        <dbReference type="ARBA" id="ARBA00023235"/>
    </source>
</evidence>
<dbReference type="Pfam" id="PF12705">
    <property type="entry name" value="PDDEXK_1"/>
    <property type="match status" value="1"/>
</dbReference>
<dbReference type="InterPro" id="IPR014016">
    <property type="entry name" value="UvrD-like_ATP-bd"/>
</dbReference>
<organism evidence="17 18">
    <name type="scientific">Streptococcus cuniculipharyngis</name>
    <dbReference type="NCBI Taxonomy" id="1562651"/>
    <lineage>
        <taxon>Bacteria</taxon>
        <taxon>Bacillati</taxon>
        <taxon>Bacillota</taxon>
        <taxon>Bacilli</taxon>
        <taxon>Lactobacillales</taxon>
        <taxon>Streptococcaceae</taxon>
        <taxon>Streptococcus</taxon>
    </lineage>
</organism>